<evidence type="ECO:0000256" key="4">
    <source>
        <dbReference type="ARBA" id="ARBA00022679"/>
    </source>
</evidence>
<evidence type="ECO:0000256" key="5">
    <source>
        <dbReference type="ARBA" id="ARBA00022741"/>
    </source>
</evidence>
<dbReference type="SMART" id="SM00911">
    <property type="entry name" value="HWE_HK"/>
    <property type="match status" value="1"/>
</dbReference>
<dbReference type="PANTHER" id="PTHR41523:SF7">
    <property type="entry name" value="HISTIDINE KINASE"/>
    <property type="match status" value="1"/>
</dbReference>
<evidence type="ECO:0000256" key="3">
    <source>
        <dbReference type="ARBA" id="ARBA00022553"/>
    </source>
</evidence>
<dbReference type="RefSeq" id="WP_211940219.1">
    <property type="nucleotide sequence ID" value="NZ_CP073078.1"/>
</dbReference>
<keyword evidence="6 10" id="KW-0418">Kinase</keyword>
<keyword evidence="3" id="KW-0597">Phosphoprotein</keyword>
<dbReference type="GO" id="GO:0004673">
    <property type="term" value="F:protein histidine kinase activity"/>
    <property type="evidence" value="ECO:0007669"/>
    <property type="project" value="UniProtKB-EC"/>
</dbReference>
<dbReference type="Pfam" id="PF07536">
    <property type="entry name" value="HWE_HK"/>
    <property type="match status" value="1"/>
</dbReference>
<evidence type="ECO:0000256" key="2">
    <source>
        <dbReference type="ARBA" id="ARBA00012438"/>
    </source>
</evidence>
<feature type="transmembrane region" description="Helical" evidence="8">
    <location>
        <begin position="29"/>
        <end position="57"/>
    </location>
</feature>
<keyword evidence="5" id="KW-0547">Nucleotide-binding</keyword>
<dbReference type="PANTHER" id="PTHR41523">
    <property type="entry name" value="TWO-COMPONENT SYSTEM SENSOR PROTEIN"/>
    <property type="match status" value="1"/>
</dbReference>
<keyword evidence="8" id="KW-1133">Transmembrane helix</keyword>
<evidence type="ECO:0000256" key="6">
    <source>
        <dbReference type="ARBA" id="ARBA00022777"/>
    </source>
</evidence>
<evidence type="ECO:0000256" key="8">
    <source>
        <dbReference type="SAM" id="Phobius"/>
    </source>
</evidence>
<feature type="domain" description="Signal transduction histidine kinase HWE region" evidence="9">
    <location>
        <begin position="113"/>
        <end position="192"/>
    </location>
</feature>
<keyword evidence="11" id="KW-1185">Reference proteome</keyword>
<sequence length="312" mass="32888">MGFGAAGLVLRLVLSQAAGEPYRFYPFFPVLILATASGGAVSGVTCLAIASLTAVLLPPPSGVGPVWAFVGFWTTGGLAIATAQGLADSVRLLKISQRRQNEAQARLETVVRELAHRNRNALFVIMAIVSQSARAASSAAEAERVINGRLRALLRAQEALLATDDAVADLGSVIGLVLEPFDLARFRIEGASKFPLDGDLATGLGLLFHELATNAVKYGALSAPGGAVILNWRLADESAHVTWREIGGPRVEPPSRHGFGAKLAEVALVPQGGKVERRFEADGLVCEIQIPPTDRKAADALGSELVRRAEET</sequence>
<accession>A0A975IWR6</accession>
<dbReference type="InterPro" id="IPR036890">
    <property type="entry name" value="HATPase_C_sf"/>
</dbReference>
<gene>
    <name evidence="10" type="ORF">KCG34_10015</name>
</gene>
<dbReference type="EC" id="2.7.13.3" evidence="2"/>
<organism evidence="10 11">
    <name type="scientific">Phenylobacterium montanum</name>
    <dbReference type="NCBI Taxonomy" id="2823693"/>
    <lineage>
        <taxon>Bacteria</taxon>
        <taxon>Pseudomonadati</taxon>
        <taxon>Pseudomonadota</taxon>
        <taxon>Alphaproteobacteria</taxon>
        <taxon>Caulobacterales</taxon>
        <taxon>Caulobacteraceae</taxon>
        <taxon>Phenylobacterium</taxon>
    </lineage>
</organism>
<keyword evidence="4" id="KW-0808">Transferase</keyword>
<keyword evidence="7" id="KW-0067">ATP-binding</keyword>
<evidence type="ECO:0000313" key="10">
    <source>
        <dbReference type="EMBL" id="QUD90168.1"/>
    </source>
</evidence>
<reference evidence="10" key="1">
    <citation type="submission" date="2021-04" db="EMBL/GenBank/DDBJ databases">
        <title>The complete genome sequence of Caulobacter sp. S6.</title>
        <authorList>
            <person name="Tang Y."/>
            <person name="Ouyang W."/>
            <person name="Liu Q."/>
            <person name="Huang B."/>
            <person name="Guo Z."/>
            <person name="Lei P."/>
        </authorList>
    </citation>
    <scope>NUCLEOTIDE SEQUENCE</scope>
    <source>
        <strain evidence="10">S6</strain>
    </source>
</reference>
<keyword evidence="8" id="KW-0812">Transmembrane</keyword>
<evidence type="ECO:0000313" key="11">
    <source>
        <dbReference type="Proteomes" id="UP000676409"/>
    </source>
</evidence>
<evidence type="ECO:0000259" key="9">
    <source>
        <dbReference type="SMART" id="SM00911"/>
    </source>
</evidence>
<dbReference type="GO" id="GO:0005524">
    <property type="term" value="F:ATP binding"/>
    <property type="evidence" value="ECO:0007669"/>
    <property type="project" value="UniProtKB-KW"/>
</dbReference>
<dbReference type="InterPro" id="IPR011102">
    <property type="entry name" value="Sig_transdc_His_kinase_HWE"/>
</dbReference>
<evidence type="ECO:0000256" key="7">
    <source>
        <dbReference type="ARBA" id="ARBA00022840"/>
    </source>
</evidence>
<comment type="catalytic activity">
    <reaction evidence="1">
        <text>ATP + protein L-histidine = ADP + protein N-phospho-L-histidine.</text>
        <dbReference type="EC" id="2.7.13.3"/>
    </reaction>
</comment>
<dbReference type="AlphaFoldDB" id="A0A975IWR6"/>
<proteinExistence type="predicted"/>
<name>A0A975IWR6_9CAUL</name>
<evidence type="ECO:0000256" key="1">
    <source>
        <dbReference type="ARBA" id="ARBA00000085"/>
    </source>
</evidence>
<keyword evidence="8" id="KW-0472">Membrane</keyword>
<dbReference type="EMBL" id="CP073078">
    <property type="protein sequence ID" value="QUD90168.1"/>
    <property type="molecule type" value="Genomic_DNA"/>
</dbReference>
<feature type="transmembrane region" description="Helical" evidence="8">
    <location>
        <begin position="66"/>
        <end position="87"/>
    </location>
</feature>
<protein>
    <recommendedName>
        <fullName evidence="2">histidine kinase</fullName>
        <ecNumber evidence="2">2.7.13.3</ecNumber>
    </recommendedName>
</protein>
<dbReference type="Gene3D" id="3.30.565.10">
    <property type="entry name" value="Histidine kinase-like ATPase, C-terminal domain"/>
    <property type="match status" value="1"/>
</dbReference>
<dbReference type="Proteomes" id="UP000676409">
    <property type="component" value="Chromosome"/>
</dbReference>
<dbReference type="KEGG" id="caul:KCG34_10015"/>